<evidence type="ECO:0000313" key="3">
    <source>
        <dbReference type="Proteomes" id="UP000198867"/>
    </source>
</evidence>
<proteinExistence type="predicted"/>
<keyword evidence="1" id="KW-1133">Transmembrane helix</keyword>
<dbReference type="AlphaFoldDB" id="A0A1I5DLB0"/>
<sequence>MMSDDAGETPSREPAGPDKKKPLALRPILWLGGIVVAALGIALTNALVPQFGKGINQITQSGEAVSVDDVSIWRVGSYLAFPFEFSPDQIETLNEQGEQDQWLVDQGAVDMGSVEVRLALSGNRADTVRIVNMTPVSDCSQSPYSGALFISPPAGGESITRLSFDLDDPNPVAKTTNVEDGTFEEEPYFANNTMSLKQDEQQVFIVTATTQLHLCSFELELSILEDGEIRTQTIDDHGSPFQVTARLPDRRQWGQVYLGGVLCAGRYVAATERWLQSTGESLDDVAVCDNEGNELPE</sequence>
<dbReference type="Proteomes" id="UP000198867">
    <property type="component" value="Unassembled WGS sequence"/>
</dbReference>
<feature type="transmembrane region" description="Helical" evidence="1">
    <location>
        <begin position="28"/>
        <end position="48"/>
    </location>
</feature>
<evidence type="ECO:0000313" key="2">
    <source>
        <dbReference type="EMBL" id="SFO00013.1"/>
    </source>
</evidence>
<keyword evidence="1" id="KW-0472">Membrane</keyword>
<organism evidence="2 3">
    <name type="scientific">Mycetocola miduiensis</name>
    <dbReference type="NCBI Taxonomy" id="995034"/>
    <lineage>
        <taxon>Bacteria</taxon>
        <taxon>Bacillati</taxon>
        <taxon>Actinomycetota</taxon>
        <taxon>Actinomycetes</taxon>
        <taxon>Micrococcales</taxon>
        <taxon>Microbacteriaceae</taxon>
        <taxon>Mycetocola</taxon>
    </lineage>
</organism>
<keyword evidence="1" id="KW-0812">Transmembrane</keyword>
<protein>
    <submittedName>
        <fullName evidence="2">Uncharacterized protein</fullName>
    </submittedName>
</protein>
<keyword evidence="3" id="KW-1185">Reference proteome</keyword>
<reference evidence="3" key="1">
    <citation type="submission" date="2016-10" db="EMBL/GenBank/DDBJ databases">
        <authorList>
            <person name="Varghese N."/>
            <person name="Submissions S."/>
        </authorList>
    </citation>
    <scope>NUCLEOTIDE SEQUENCE [LARGE SCALE GENOMIC DNA]</scope>
    <source>
        <strain evidence="3">CGMCC 1.11101</strain>
    </source>
</reference>
<dbReference type="EMBL" id="FOVM01000010">
    <property type="protein sequence ID" value="SFO00013.1"/>
    <property type="molecule type" value="Genomic_DNA"/>
</dbReference>
<dbReference type="RefSeq" id="WP_090712789.1">
    <property type="nucleotide sequence ID" value="NZ_FOVM01000010.1"/>
</dbReference>
<dbReference type="OrthoDB" id="5116822at2"/>
<name>A0A1I5DLB0_9MICO</name>
<accession>A0A1I5DLB0</accession>
<dbReference type="STRING" id="995034.SAMN05216219_2960"/>
<gene>
    <name evidence="2" type="ORF">SAMN05216219_2960</name>
</gene>
<evidence type="ECO:0000256" key="1">
    <source>
        <dbReference type="SAM" id="Phobius"/>
    </source>
</evidence>